<evidence type="ECO:0000313" key="2">
    <source>
        <dbReference type="EMBL" id="SDY97856.1"/>
    </source>
</evidence>
<keyword evidence="3" id="KW-1185">Reference proteome</keyword>
<sequence length="528" mass="55034">MAGDEELVLRIRDAIKRVEPGLRRLMAEHVRLTVENGVPVVGTELAAVVCVPVADVDRRLARARRATHEAITRALIAEGSRAEDAESYGRWALGPGLLELSERDGPRRAAALALLKRRAGVIQRAGAVTEFARRNPRVVRRSANAAAGVIGLLVVGAVLVLAPHADRREQGVLAAPPGEAAEPIAGKPVLPEVPTAAVAPTGEPAPGMPYLADDPPRGVVAPIVPPAPTAAAPPPEAPAPPPARKWGYARVDNEYGQPLGAERPMAGDGVWGTWQKDAGQAGRKVTLTHLAAGEYRVRLPGVAAEDGVAHVTVNHWAAGAAVSCGVRETTPDGDDQLITVTCRSETAPADVGFDIFFAQGSAGDVRPDATAVRHAGPGRYLVPPMTGYAQVTPYGDGHTRCQVVSTVEIACHAIETGAAADSDWRLGSVRDLSFLQNGTSKQLAAGVYAVGFRGVARGDVLQVTTLGSRPGYCRGVDLISAGFGGTLATVFCVDSAGKPADLRFGVAIVRRPVRTESGFGAIYIQPGS</sequence>
<dbReference type="AlphaFoldDB" id="A0A1H3P9R3"/>
<proteinExistence type="predicted"/>
<feature type="transmembrane region" description="Helical" evidence="1">
    <location>
        <begin position="143"/>
        <end position="162"/>
    </location>
</feature>
<dbReference type="STRING" id="589385.SAMN05421504_10896"/>
<organism evidence="2 3">
    <name type="scientific">Amycolatopsis xylanica</name>
    <dbReference type="NCBI Taxonomy" id="589385"/>
    <lineage>
        <taxon>Bacteria</taxon>
        <taxon>Bacillati</taxon>
        <taxon>Actinomycetota</taxon>
        <taxon>Actinomycetes</taxon>
        <taxon>Pseudonocardiales</taxon>
        <taxon>Pseudonocardiaceae</taxon>
        <taxon>Amycolatopsis</taxon>
    </lineage>
</organism>
<keyword evidence="1" id="KW-0812">Transmembrane</keyword>
<dbReference type="RefSeq" id="WP_091295359.1">
    <property type="nucleotide sequence ID" value="NZ_FNON01000008.1"/>
</dbReference>
<name>A0A1H3P9R3_9PSEU</name>
<dbReference type="OrthoDB" id="3652110at2"/>
<evidence type="ECO:0000313" key="3">
    <source>
        <dbReference type="Proteomes" id="UP000199515"/>
    </source>
</evidence>
<dbReference type="Proteomes" id="UP000199515">
    <property type="component" value="Unassembled WGS sequence"/>
</dbReference>
<accession>A0A1H3P9R3</accession>
<gene>
    <name evidence="2" type="ORF">SAMN05421504_10896</name>
</gene>
<keyword evidence="1" id="KW-1133">Transmembrane helix</keyword>
<protein>
    <submittedName>
        <fullName evidence="2">Uncharacterized protein</fullName>
    </submittedName>
</protein>
<dbReference type="EMBL" id="FNON01000008">
    <property type="protein sequence ID" value="SDY97856.1"/>
    <property type="molecule type" value="Genomic_DNA"/>
</dbReference>
<evidence type="ECO:0000256" key="1">
    <source>
        <dbReference type="SAM" id="Phobius"/>
    </source>
</evidence>
<keyword evidence="1" id="KW-0472">Membrane</keyword>
<reference evidence="2 3" key="1">
    <citation type="submission" date="2016-10" db="EMBL/GenBank/DDBJ databases">
        <authorList>
            <person name="de Groot N.N."/>
        </authorList>
    </citation>
    <scope>NUCLEOTIDE SEQUENCE [LARGE SCALE GENOMIC DNA]</scope>
    <source>
        <strain evidence="2 3">CPCC 202699</strain>
    </source>
</reference>